<dbReference type="InterPro" id="IPR025554">
    <property type="entry name" value="DUF4140"/>
</dbReference>
<feature type="domain" description="DUF4139" evidence="2">
    <location>
        <begin position="215"/>
        <end position="513"/>
    </location>
</feature>
<keyword evidence="1" id="KW-0732">Signal</keyword>
<feature type="domain" description="DUF4140" evidence="3">
    <location>
        <begin position="40"/>
        <end position="136"/>
    </location>
</feature>
<evidence type="ECO:0000313" key="4">
    <source>
        <dbReference type="EMBL" id="ABM29344.1"/>
    </source>
</evidence>
<dbReference type="InterPro" id="IPR037291">
    <property type="entry name" value="DUF4139"/>
</dbReference>
<gene>
    <name evidence="4" type="ordered locus">Dvul_2328</name>
</gene>
<dbReference type="Proteomes" id="UP000009173">
    <property type="component" value="Chromosome"/>
</dbReference>
<feature type="chain" id="PRO_5002604182" description="DUF4139 domain-containing protein" evidence="1">
    <location>
        <begin position="33"/>
        <end position="521"/>
    </location>
</feature>
<proteinExistence type="predicted"/>
<evidence type="ECO:0000256" key="1">
    <source>
        <dbReference type="SAM" id="SignalP"/>
    </source>
</evidence>
<dbReference type="HOGENOM" id="CLU_010457_3_1_7"/>
<dbReference type="InterPro" id="IPR011935">
    <property type="entry name" value="CHP02231"/>
</dbReference>
<evidence type="ECO:0000259" key="2">
    <source>
        <dbReference type="Pfam" id="PF13598"/>
    </source>
</evidence>
<dbReference type="PANTHER" id="PTHR31005">
    <property type="entry name" value="DUF4139 DOMAIN-CONTAINING PROTEIN"/>
    <property type="match status" value="1"/>
</dbReference>
<dbReference type="PANTHER" id="PTHR31005:SF8">
    <property type="entry name" value="DUF4139 DOMAIN-CONTAINING PROTEIN"/>
    <property type="match status" value="1"/>
</dbReference>
<protein>
    <recommendedName>
        <fullName evidence="6">DUF4139 domain-containing protein</fullName>
    </recommendedName>
</protein>
<evidence type="ECO:0000259" key="3">
    <source>
        <dbReference type="Pfam" id="PF13600"/>
    </source>
</evidence>
<dbReference type="RefSeq" id="WP_011792792.1">
    <property type="nucleotide sequence ID" value="NC_008751.1"/>
</dbReference>
<dbReference type="AlphaFoldDB" id="A0A0H3AAL7"/>
<dbReference type="KEGG" id="dvl:Dvul_2328"/>
<dbReference type="Pfam" id="PF13598">
    <property type="entry name" value="DUF4139"/>
    <property type="match status" value="1"/>
</dbReference>
<dbReference type="Pfam" id="PF13600">
    <property type="entry name" value="DUF4140"/>
    <property type="match status" value="1"/>
</dbReference>
<evidence type="ECO:0000313" key="5">
    <source>
        <dbReference type="Proteomes" id="UP000009173"/>
    </source>
</evidence>
<dbReference type="EMBL" id="CP000527">
    <property type="protein sequence ID" value="ABM29344.1"/>
    <property type="molecule type" value="Genomic_DNA"/>
</dbReference>
<reference evidence="5" key="1">
    <citation type="journal article" date="2009" name="Environ. Microbiol.">
        <title>Contribution of mobile genetic elements to Desulfovibrio vulgaris genome plasticity.</title>
        <authorList>
            <person name="Walker C.B."/>
            <person name="Stolyar S."/>
            <person name="Chivian D."/>
            <person name="Pinel N."/>
            <person name="Gabster J.A."/>
            <person name="Dehal P.S."/>
            <person name="He Z."/>
            <person name="Yang Z.K."/>
            <person name="Yen H.C."/>
            <person name="Zhou J."/>
            <person name="Wall J.D."/>
            <person name="Hazen T.C."/>
            <person name="Arkin A.P."/>
            <person name="Stahl D.A."/>
        </authorList>
    </citation>
    <scope>NUCLEOTIDE SEQUENCE [LARGE SCALE GENOMIC DNA]</scope>
    <source>
        <strain evidence="5">DP4</strain>
    </source>
</reference>
<feature type="signal peptide" evidence="1">
    <location>
        <begin position="1"/>
        <end position="32"/>
    </location>
</feature>
<accession>A0A0H3AAL7</accession>
<sequence precursor="true">MRRTMGTIPGIALRLATLAALFCLALPVAPHAAPLPSQEVLLYPDGARVAVTVKLPPRPLDDATSTLPLDLPASADGDSLTVEVPGRDVLGIDIATVAATPSPIRKALMERRDAARADLAKVRGTKAAVEARMALWAGAGQKGTVSPADLERVDALMAKHFTALQGEHDALSLREEEAARHLARAEDELARVGGGDNAPRATVRIAGASDTPVEVRYAYDVTGCGWDAAYRLDARPDRGLVVFMQEAILRQSADLDWKNVRLTLASARPDGRLQPPPVGAWRIGPRPVHASGPTLMRSAAPVAMEAASADMGKMSAPPREEEHASFSTWALGPRDLPPATPIRVTLATEDWPATFAHTIRPARDTAAYLAAHVTLAEARAFPRGMAMHLVDGASVGEAPFEAVGAGLDIFFGSDPRVTARLKPLKAQSGKTGIIERRQTRQWAWDIEIRNGRTRDVAVVVEDPAPQTTDTAVTVVRRSTPEPQEKDSVLRWHITVAPGAVSTIHHEVDATAPEDMPLDPGR</sequence>
<organism evidence="4 5">
    <name type="scientific">Nitratidesulfovibrio vulgaris (strain DP4)</name>
    <name type="common">Desulfovibrio vulgaris</name>
    <dbReference type="NCBI Taxonomy" id="391774"/>
    <lineage>
        <taxon>Bacteria</taxon>
        <taxon>Pseudomonadati</taxon>
        <taxon>Thermodesulfobacteriota</taxon>
        <taxon>Desulfovibrionia</taxon>
        <taxon>Desulfovibrionales</taxon>
        <taxon>Desulfovibrionaceae</taxon>
        <taxon>Nitratidesulfovibrio</taxon>
    </lineage>
</organism>
<name>A0A0H3AAL7_NITV4</name>
<evidence type="ECO:0008006" key="6">
    <source>
        <dbReference type="Google" id="ProtNLM"/>
    </source>
</evidence>